<sequence length="190" mass="21652">MPQSQTQLQILHYNHFISQFIFLFLFLILLLLHCFYVSHLLCPSHPGIYPSQLPISSRLSCNLSPCSSSPSFPFVLFFPSVTSSFSFSLSVSTSFGLSLFSSMLSSHSFFSFFLIRSFSFIVFIHFIILTLPSTFSQQHFTSNYTAKKFTYSSLFLPASLITIFYTHLHYSASFSSIFSQPPTQLPVPKR</sequence>
<organism evidence="2 3">
    <name type="scientific">Acanthosepion pharaonis</name>
    <name type="common">Pharaoh cuttlefish</name>
    <name type="synonym">Sepia pharaonis</name>
    <dbReference type="NCBI Taxonomy" id="158019"/>
    <lineage>
        <taxon>Eukaryota</taxon>
        <taxon>Metazoa</taxon>
        <taxon>Spiralia</taxon>
        <taxon>Lophotrochozoa</taxon>
        <taxon>Mollusca</taxon>
        <taxon>Cephalopoda</taxon>
        <taxon>Coleoidea</taxon>
        <taxon>Decapodiformes</taxon>
        <taxon>Sepiida</taxon>
        <taxon>Sepiina</taxon>
        <taxon>Sepiidae</taxon>
        <taxon>Acanthosepion</taxon>
    </lineage>
</organism>
<evidence type="ECO:0000313" key="3">
    <source>
        <dbReference type="Proteomes" id="UP000597762"/>
    </source>
</evidence>
<evidence type="ECO:0000256" key="1">
    <source>
        <dbReference type="SAM" id="Phobius"/>
    </source>
</evidence>
<keyword evidence="3" id="KW-1185">Reference proteome</keyword>
<dbReference type="EMBL" id="CAHIKZ030003702">
    <property type="protein sequence ID" value="CAE1303326.1"/>
    <property type="molecule type" value="Genomic_DNA"/>
</dbReference>
<proteinExistence type="predicted"/>
<accession>A0A812DKX1</accession>
<name>A0A812DKX1_ACAPH</name>
<feature type="transmembrane region" description="Helical" evidence="1">
    <location>
        <begin position="149"/>
        <end position="168"/>
    </location>
</feature>
<reference evidence="2" key="1">
    <citation type="submission" date="2021-01" db="EMBL/GenBank/DDBJ databases">
        <authorList>
            <person name="Li R."/>
            <person name="Bekaert M."/>
        </authorList>
    </citation>
    <scope>NUCLEOTIDE SEQUENCE</scope>
    <source>
        <strain evidence="2">Farmed</strain>
    </source>
</reference>
<dbReference type="AlphaFoldDB" id="A0A812DKX1"/>
<keyword evidence="1" id="KW-0472">Membrane</keyword>
<gene>
    <name evidence="2" type="ORF">SPHA_55494</name>
</gene>
<evidence type="ECO:0000313" key="2">
    <source>
        <dbReference type="EMBL" id="CAE1303326.1"/>
    </source>
</evidence>
<protein>
    <submittedName>
        <fullName evidence="2">Uncharacterized protein</fullName>
    </submittedName>
</protein>
<keyword evidence="1" id="KW-0812">Transmembrane</keyword>
<feature type="transmembrane region" description="Helical" evidence="1">
    <location>
        <begin position="74"/>
        <end position="97"/>
    </location>
</feature>
<dbReference type="Proteomes" id="UP000597762">
    <property type="component" value="Unassembled WGS sequence"/>
</dbReference>
<comment type="caution">
    <text evidence="2">The sequence shown here is derived from an EMBL/GenBank/DDBJ whole genome shotgun (WGS) entry which is preliminary data.</text>
</comment>
<feature type="transmembrane region" description="Helical" evidence="1">
    <location>
        <begin position="20"/>
        <end position="41"/>
    </location>
</feature>
<keyword evidence="1" id="KW-1133">Transmembrane helix</keyword>
<feature type="transmembrane region" description="Helical" evidence="1">
    <location>
        <begin position="109"/>
        <end position="129"/>
    </location>
</feature>